<accession>A0A9E2KKF4</accession>
<proteinExistence type="predicted"/>
<reference evidence="2" key="1">
    <citation type="journal article" date="2021" name="PeerJ">
        <title>Extensive microbial diversity within the chicken gut microbiome revealed by metagenomics and culture.</title>
        <authorList>
            <person name="Gilroy R."/>
            <person name="Ravi A."/>
            <person name="Getino M."/>
            <person name="Pursley I."/>
            <person name="Horton D.L."/>
            <person name="Alikhan N.F."/>
            <person name="Baker D."/>
            <person name="Gharbi K."/>
            <person name="Hall N."/>
            <person name="Watson M."/>
            <person name="Adriaenssens E.M."/>
            <person name="Foster-Nyarko E."/>
            <person name="Jarju S."/>
            <person name="Secka A."/>
            <person name="Antonio M."/>
            <person name="Oren A."/>
            <person name="Chaudhuri R.R."/>
            <person name="La Ragione R."/>
            <person name="Hildebrand F."/>
            <person name="Pallen M.J."/>
        </authorList>
    </citation>
    <scope>NUCLEOTIDE SEQUENCE</scope>
    <source>
        <strain evidence="2">742</strain>
    </source>
</reference>
<keyword evidence="1" id="KW-0812">Transmembrane</keyword>
<gene>
    <name evidence="2" type="ORF">H9864_05155</name>
</gene>
<protein>
    <submittedName>
        <fullName evidence="2">DUF3810 domain-containing protein</fullName>
    </submittedName>
</protein>
<feature type="transmembrane region" description="Helical" evidence="1">
    <location>
        <begin position="66"/>
        <end position="87"/>
    </location>
</feature>
<evidence type="ECO:0000313" key="2">
    <source>
        <dbReference type="EMBL" id="MBU3819741.1"/>
    </source>
</evidence>
<reference evidence="2" key="2">
    <citation type="submission" date="2021-04" db="EMBL/GenBank/DDBJ databases">
        <authorList>
            <person name="Gilroy R."/>
        </authorList>
    </citation>
    <scope>NUCLEOTIDE SEQUENCE</scope>
    <source>
        <strain evidence="2">742</strain>
    </source>
</reference>
<evidence type="ECO:0000313" key="3">
    <source>
        <dbReference type="Proteomes" id="UP000824178"/>
    </source>
</evidence>
<organism evidence="2 3">
    <name type="scientific">Candidatus Faecalibacterium intestinavium</name>
    <dbReference type="NCBI Taxonomy" id="2838580"/>
    <lineage>
        <taxon>Bacteria</taxon>
        <taxon>Bacillati</taxon>
        <taxon>Bacillota</taxon>
        <taxon>Clostridia</taxon>
        <taxon>Eubacteriales</taxon>
        <taxon>Oscillospiraceae</taxon>
        <taxon>Faecalibacterium</taxon>
    </lineage>
</organism>
<dbReference type="Pfam" id="PF12725">
    <property type="entry name" value="DUF3810"/>
    <property type="match status" value="1"/>
</dbReference>
<comment type="caution">
    <text evidence="2">The sequence shown here is derived from an EMBL/GenBank/DDBJ whole genome shotgun (WGS) entry which is preliminary data.</text>
</comment>
<dbReference type="EMBL" id="JAHLFH010000108">
    <property type="protein sequence ID" value="MBU3819741.1"/>
    <property type="molecule type" value="Genomic_DNA"/>
</dbReference>
<feature type="transmembrane region" description="Helical" evidence="1">
    <location>
        <begin position="12"/>
        <end position="30"/>
    </location>
</feature>
<dbReference type="InterPro" id="IPR024294">
    <property type="entry name" value="DUF3810"/>
</dbReference>
<sequence length="369" mass="39972">MSLRGFLVLHRAALWGLIGGCGALALFWTARSSRPVMDFWVERVSMPLKRGLSALADPLPFSLCEAGATLLIVGALALLGRAVWLAFHGQPAALGAWALHLAGLLLWGYVGVCALWGTQYYAASFAEKAGMEVPGVEAEQLLAVTEYFAAQTAACADGVPRDEAGCFAVSREEIFSQTAGLYDRLVERWSFLDGPERKAKPAFYSKLMSAWGFTGYLCPLTGESTLNTDSPEVFLPVTIAHEFSHQRGVAAEQEANFVGIMACIASDRPVWRYSGWLEGYVYLSNALNRVDPEAASAGMAALPAEVRADLAENNAYWAGWAGPVRKTGEKVYTAFLKSYGQSLGMQSYGACVDLLVEEFWPLARENEPG</sequence>
<keyword evidence="1" id="KW-1133">Transmembrane helix</keyword>
<dbReference type="AlphaFoldDB" id="A0A9E2KKF4"/>
<evidence type="ECO:0000256" key="1">
    <source>
        <dbReference type="SAM" id="Phobius"/>
    </source>
</evidence>
<name>A0A9E2KKF4_9FIRM</name>
<keyword evidence="1" id="KW-0472">Membrane</keyword>
<feature type="transmembrane region" description="Helical" evidence="1">
    <location>
        <begin position="94"/>
        <end position="117"/>
    </location>
</feature>
<dbReference type="Proteomes" id="UP000824178">
    <property type="component" value="Unassembled WGS sequence"/>
</dbReference>